<protein>
    <submittedName>
        <fullName evidence="1">Uncharacterized protein</fullName>
    </submittedName>
</protein>
<gene>
    <name evidence="1" type="ORF">M501DRAFT_922980</name>
</gene>
<sequence>PTRLLDLTVGKDAHMIQLVETSSMPYTPSLRYITVSHCWGGKQILRLLRSNIGSFKRGIPLTQLPKTFRDAVEIC</sequence>
<evidence type="ECO:0000313" key="1">
    <source>
        <dbReference type="EMBL" id="KAF2842612.1"/>
    </source>
</evidence>
<dbReference type="EMBL" id="MU006089">
    <property type="protein sequence ID" value="KAF2842612.1"/>
    <property type="molecule type" value="Genomic_DNA"/>
</dbReference>
<evidence type="ECO:0000313" key="2">
    <source>
        <dbReference type="Proteomes" id="UP000799429"/>
    </source>
</evidence>
<comment type="caution">
    <text evidence="1">The sequence shown here is derived from an EMBL/GenBank/DDBJ whole genome shotgun (WGS) entry which is preliminary data.</text>
</comment>
<dbReference type="Proteomes" id="UP000799429">
    <property type="component" value="Unassembled WGS sequence"/>
</dbReference>
<organism evidence="1 2">
    <name type="scientific">Patellaria atrata CBS 101060</name>
    <dbReference type="NCBI Taxonomy" id="1346257"/>
    <lineage>
        <taxon>Eukaryota</taxon>
        <taxon>Fungi</taxon>
        <taxon>Dikarya</taxon>
        <taxon>Ascomycota</taxon>
        <taxon>Pezizomycotina</taxon>
        <taxon>Dothideomycetes</taxon>
        <taxon>Dothideomycetes incertae sedis</taxon>
        <taxon>Patellariales</taxon>
        <taxon>Patellariaceae</taxon>
        <taxon>Patellaria</taxon>
    </lineage>
</organism>
<keyword evidence="2" id="KW-1185">Reference proteome</keyword>
<dbReference type="AlphaFoldDB" id="A0A9P4SHI5"/>
<proteinExistence type="predicted"/>
<reference evidence="1" key="1">
    <citation type="journal article" date="2020" name="Stud. Mycol.">
        <title>101 Dothideomycetes genomes: a test case for predicting lifestyles and emergence of pathogens.</title>
        <authorList>
            <person name="Haridas S."/>
            <person name="Albert R."/>
            <person name="Binder M."/>
            <person name="Bloem J."/>
            <person name="Labutti K."/>
            <person name="Salamov A."/>
            <person name="Andreopoulos B."/>
            <person name="Baker S."/>
            <person name="Barry K."/>
            <person name="Bills G."/>
            <person name="Bluhm B."/>
            <person name="Cannon C."/>
            <person name="Castanera R."/>
            <person name="Culley D."/>
            <person name="Daum C."/>
            <person name="Ezra D."/>
            <person name="Gonzalez J."/>
            <person name="Henrissat B."/>
            <person name="Kuo A."/>
            <person name="Liang C."/>
            <person name="Lipzen A."/>
            <person name="Lutzoni F."/>
            <person name="Magnuson J."/>
            <person name="Mondo S."/>
            <person name="Nolan M."/>
            <person name="Ohm R."/>
            <person name="Pangilinan J."/>
            <person name="Park H.-J."/>
            <person name="Ramirez L."/>
            <person name="Alfaro M."/>
            <person name="Sun H."/>
            <person name="Tritt A."/>
            <person name="Yoshinaga Y."/>
            <person name="Zwiers L.-H."/>
            <person name="Turgeon B."/>
            <person name="Goodwin S."/>
            <person name="Spatafora J."/>
            <person name="Crous P."/>
            <person name="Grigoriev I."/>
        </authorList>
    </citation>
    <scope>NUCLEOTIDE SEQUENCE</scope>
    <source>
        <strain evidence="1">CBS 101060</strain>
    </source>
</reference>
<feature type="non-terminal residue" evidence="1">
    <location>
        <position position="75"/>
    </location>
</feature>
<name>A0A9P4SHI5_9PEZI</name>
<feature type="non-terminal residue" evidence="1">
    <location>
        <position position="1"/>
    </location>
</feature>
<dbReference type="OrthoDB" id="5362512at2759"/>
<accession>A0A9P4SHI5</accession>